<dbReference type="PROSITE" id="PS51719">
    <property type="entry name" value="G_SEPTIN"/>
    <property type="match status" value="1"/>
</dbReference>
<feature type="compositionally biased region" description="Polar residues" evidence="2">
    <location>
        <begin position="41"/>
        <end position="51"/>
    </location>
</feature>
<evidence type="ECO:0000313" key="5">
    <source>
        <dbReference type="Proteomes" id="UP000250043"/>
    </source>
</evidence>
<dbReference type="InterPro" id="IPR030379">
    <property type="entry name" value="G_SEPTIN_dom"/>
</dbReference>
<feature type="region of interest" description="Disordered" evidence="2">
    <location>
        <begin position="376"/>
        <end position="448"/>
    </location>
</feature>
<dbReference type="SUPFAM" id="SSF52540">
    <property type="entry name" value="P-loop containing nucleoside triphosphate hydrolases"/>
    <property type="match status" value="1"/>
</dbReference>
<reference evidence="4 5" key="1">
    <citation type="submission" date="2016-07" db="EMBL/GenBank/DDBJ databases">
        <title>Draft genome of the white-rot fungus Obba rivulosa 3A-2.</title>
        <authorList>
            <consortium name="DOE Joint Genome Institute"/>
            <person name="Miettinen O."/>
            <person name="Riley R."/>
            <person name="Acob R."/>
            <person name="Barry K."/>
            <person name="Cullen D."/>
            <person name="De Vries R."/>
            <person name="Hainaut M."/>
            <person name="Hatakka A."/>
            <person name="Henrissat B."/>
            <person name="Hilden K."/>
            <person name="Kuo R."/>
            <person name="Labutti K."/>
            <person name="Lipzen A."/>
            <person name="Makela M.R."/>
            <person name="Sandor L."/>
            <person name="Spatafora J.W."/>
            <person name="Grigoriev I.V."/>
            <person name="Hibbett D.S."/>
        </authorList>
    </citation>
    <scope>NUCLEOTIDE SEQUENCE [LARGE SCALE GENOMIC DNA]</scope>
    <source>
        <strain evidence="4 5">3A-2</strain>
    </source>
</reference>
<protein>
    <recommendedName>
        <fullName evidence="3">Septin-type G domain-containing protein</fullName>
    </recommendedName>
</protein>
<feature type="compositionally biased region" description="Basic residues" evidence="2">
    <location>
        <begin position="111"/>
        <end position="123"/>
    </location>
</feature>
<dbReference type="PANTHER" id="PTHR18884">
    <property type="entry name" value="SEPTIN"/>
    <property type="match status" value="1"/>
</dbReference>
<evidence type="ECO:0000256" key="1">
    <source>
        <dbReference type="RuleBase" id="RU004560"/>
    </source>
</evidence>
<feature type="region of interest" description="Disordered" evidence="2">
    <location>
        <begin position="267"/>
        <end position="307"/>
    </location>
</feature>
<dbReference type="AlphaFoldDB" id="A0A8E2B471"/>
<name>A0A8E2B471_9APHY</name>
<keyword evidence="1" id="KW-0547">Nucleotide-binding</keyword>
<feature type="compositionally biased region" description="Basic and acidic residues" evidence="2">
    <location>
        <begin position="376"/>
        <end position="385"/>
    </location>
</feature>
<keyword evidence="1" id="KW-0342">GTP-binding</keyword>
<feature type="domain" description="Septin-type G" evidence="3">
    <location>
        <begin position="127"/>
        <end position="609"/>
    </location>
</feature>
<comment type="similarity">
    <text evidence="1">Belongs to the TRAFAC class TrmE-Era-EngA-EngB-Septin-like GTPase superfamily. Septin GTPase family.</text>
</comment>
<feature type="region of interest" description="Disordered" evidence="2">
    <location>
        <begin position="1"/>
        <end position="123"/>
    </location>
</feature>
<dbReference type="Pfam" id="PF00735">
    <property type="entry name" value="Septin"/>
    <property type="match status" value="3"/>
</dbReference>
<keyword evidence="5" id="KW-1185">Reference proteome</keyword>
<dbReference type="Gene3D" id="3.40.50.300">
    <property type="entry name" value="P-loop containing nucleotide triphosphate hydrolases"/>
    <property type="match status" value="1"/>
</dbReference>
<dbReference type="OrthoDB" id="10261408at2759"/>
<feature type="region of interest" description="Disordered" evidence="2">
    <location>
        <begin position="495"/>
        <end position="534"/>
    </location>
</feature>
<dbReference type="EMBL" id="KV722389">
    <property type="protein sequence ID" value="OCH91215.1"/>
    <property type="molecule type" value="Genomic_DNA"/>
</dbReference>
<sequence length="630" mass="69640">MFSFRRKPRKSADQSGPPFIRTSPSLPELSAQGIAWPETLVDTSFAAQSSDDPLPPQGAAKTSLPIVDGEPIPFHKPWSSPGKSVHQAPPNGPISSLYMSHPPSAFETRKQPAHTRTRRVSSRRVRNPTTFNVMVVGAQGTGKTSLLRLLLDTADVSPTATPEQKAAMERFLEGAPKRTGAIQSASVEICESRYDRVLLSVVDTPGLDFQDGHELRLDRQVSSIVKYIDTQYADTLNEESKVVRQSKGDQHIHLCIYMINPASITTPSARDAQSSFPPLNRSSTTISNRPPELSDSSTTDGSEDDRADKLTMSPAELRIIHRLSARTNVLPVIARADSLTDDALTEVKRVVRRDLQAAELNFGVFESPRLNLDNEHKRMSKREVRTSNASEDLNTNGHADNSDGEEEDGERPSRPVIKLRPVRHSNARSSRSRTRRDLSEVAAAEDPSMADITDSESVASIRFSAHVVAKSDLHDVLPFAIITPEYVRRRRPLKAPRAVDGRHSVDASATPVPPSEDGHVAGPESELSSPVSPATTQSVRNFSYLAGPPADLRGVFVRRFRWGTVDVLAPEHCDFAALRTAVLSTHMKMLKIRTREVLYERFRTEKLLAKRATQNISEDQTRKMFEELGL</sequence>
<accession>A0A8E2B471</accession>
<dbReference type="GO" id="GO:0005525">
    <property type="term" value="F:GTP binding"/>
    <property type="evidence" value="ECO:0007669"/>
    <property type="project" value="UniProtKB-KW"/>
</dbReference>
<feature type="compositionally biased region" description="Basic residues" evidence="2">
    <location>
        <begin position="420"/>
        <end position="434"/>
    </location>
</feature>
<dbReference type="InterPro" id="IPR027417">
    <property type="entry name" value="P-loop_NTPase"/>
</dbReference>
<feature type="compositionally biased region" description="Polar residues" evidence="2">
    <location>
        <begin position="386"/>
        <end position="399"/>
    </location>
</feature>
<evidence type="ECO:0000313" key="4">
    <source>
        <dbReference type="EMBL" id="OCH91215.1"/>
    </source>
</evidence>
<proteinExistence type="inferred from homology"/>
<dbReference type="Proteomes" id="UP000250043">
    <property type="component" value="Unassembled WGS sequence"/>
</dbReference>
<gene>
    <name evidence="4" type="ORF">OBBRIDRAFT_792494</name>
</gene>
<feature type="compositionally biased region" description="Polar residues" evidence="2">
    <location>
        <begin position="267"/>
        <end position="288"/>
    </location>
</feature>
<evidence type="ECO:0000259" key="3">
    <source>
        <dbReference type="PROSITE" id="PS51719"/>
    </source>
</evidence>
<evidence type="ECO:0000256" key="2">
    <source>
        <dbReference type="SAM" id="MobiDB-lite"/>
    </source>
</evidence>
<organism evidence="4 5">
    <name type="scientific">Obba rivulosa</name>
    <dbReference type="NCBI Taxonomy" id="1052685"/>
    <lineage>
        <taxon>Eukaryota</taxon>
        <taxon>Fungi</taxon>
        <taxon>Dikarya</taxon>
        <taxon>Basidiomycota</taxon>
        <taxon>Agaricomycotina</taxon>
        <taxon>Agaricomycetes</taxon>
        <taxon>Polyporales</taxon>
        <taxon>Gelatoporiaceae</taxon>
        <taxon>Obba</taxon>
    </lineage>
</organism>